<keyword evidence="4" id="KW-1185">Reference proteome</keyword>
<organism evidence="3">
    <name type="scientific">Oryza nivara</name>
    <name type="common">Indian wild rice</name>
    <name type="synonym">Oryza sativa f. spontanea</name>
    <dbReference type="NCBI Taxonomy" id="4536"/>
    <lineage>
        <taxon>Eukaryota</taxon>
        <taxon>Viridiplantae</taxon>
        <taxon>Streptophyta</taxon>
        <taxon>Embryophyta</taxon>
        <taxon>Tracheophyta</taxon>
        <taxon>Spermatophyta</taxon>
        <taxon>Magnoliopsida</taxon>
        <taxon>Liliopsida</taxon>
        <taxon>Poales</taxon>
        <taxon>Poaceae</taxon>
        <taxon>BOP clade</taxon>
        <taxon>Oryzoideae</taxon>
        <taxon>Oryzeae</taxon>
        <taxon>Oryzinae</taxon>
        <taxon>Oryza</taxon>
    </lineage>
</organism>
<dbReference type="InterPro" id="IPR046533">
    <property type="entry name" value="DUF6598"/>
</dbReference>
<feature type="region of interest" description="Disordered" evidence="1">
    <location>
        <begin position="170"/>
        <end position="189"/>
    </location>
</feature>
<dbReference type="PANTHER" id="PTHR33065">
    <property type="entry name" value="OS07G0486400 PROTEIN"/>
    <property type="match status" value="1"/>
</dbReference>
<dbReference type="eggNOG" id="ENOG502R51K">
    <property type="taxonomic scope" value="Eukaryota"/>
</dbReference>
<dbReference type="AlphaFoldDB" id="A0A0E0I4V2"/>
<evidence type="ECO:0000259" key="2">
    <source>
        <dbReference type="Pfam" id="PF20241"/>
    </source>
</evidence>
<feature type="domain" description="DUF6598" evidence="2">
    <location>
        <begin position="747"/>
        <end position="846"/>
    </location>
</feature>
<feature type="domain" description="DUF6598" evidence="2">
    <location>
        <begin position="632"/>
        <end position="727"/>
    </location>
</feature>
<dbReference type="STRING" id="4536.A0A0E0I4V2"/>
<dbReference type="PANTHER" id="PTHR33065:SF95">
    <property type="entry name" value="OS07G0646300 PROTEIN"/>
    <property type="match status" value="1"/>
</dbReference>
<dbReference type="Proteomes" id="UP000006591">
    <property type="component" value="Chromosome 7"/>
</dbReference>
<proteinExistence type="predicted"/>
<sequence>MSHILSRPFDLLGAHICEFSAQFRIFPDALTLPPDLLPRCTASSLLPLSWHLQRLAGVSPSFTLPKPTTTATSSCCQSYTLACAVPAISFTPFANHRLPRMRIVREHHPLPAQSYLSHHSIGALPLLLSVPWLTERKKTKQGEKNRRKKKRPMTCGPHFYKNMTTISRVKGDESSKPYRRLPSQEKKHTAITQVRRKKKGSGLRARRRFVAESASTARRTTAIVTGVVFSLSSSSSSPSTPSSQLASRARSGEVVVGGLGEGVEANVAGEVEEGTERVAGECVVGVEGEEVATKRSRTRMRSVMAAGNDNPPTPLHPRQHPDLPARAPGVGILFGVRCGALTTACMYLVWYVLTGADAAPSPYGVEDEEAPSPPQFPTQHTPRLFPLPTPAASPSAAAMRIIRPIPRLPRRSNAATSPAPMHRLISSPSFMASAAASWWSPLLARGGPVRRVSRFPWEPRNITTISRVKGDESYRRLPSQEKNHTAITQGMKTIDTRGTILEVRAGDEKSNKDAASSEVLYVKYDILGQSAKHDGCDAEDRRSETEEHVGGIVVSEEDEVLDPEEYTVNNILPKSRHRDGSIYMDIMDTPWKKEFHIADRNETQLEAMKFSNPTNCVIRRNGTCMSHYHRCMLQILSLELAKITLDGGSVELYGYIAVRDDLDPLLNYIVNCSRDDPIIVEQGSLINIEGPKRGIDMRDYALIEYDMRIKTGKQEKDDLQLIDGASMIGPAGLWNRPETICIPGDYAEATVEILISEVQSSFNLLLGCLTSNLDKEIRLFDGVISESRGLKRSVVAVRRDSFIDLKFEVGAFPSSFDQHYVSFKEKIHGYDTQEIKTDFALISVKVVALVAVATQRRCSSPKPVTKPIQVST</sequence>
<evidence type="ECO:0000256" key="1">
    <source>
        <dbReference type="SAM" id="MobiDB-lite"/>
    </source>
</evidence>
<name>A0A0E0I4V2_ORYNI</name>
<dbReference type="HOGENOM" id="CLU_329397_0_0_1"/>
<evidence type="ECO:0000313" key="3">
    <source>
        <dbReference type="EnsemblPlants" id="ONIVA07G24030.1"/>
    </source>
</evidence>
<feature type="compositionally biased region" description="Basic and acidic residues" evidence="1">
    <location>
        <begin position="170"/>
        <end position="188"/>
    </location>
</feature>
<reference evidence="3" key="2">
    <citation type="submission" date="2018-04" db="EMBL/GenBank/DDBJ databases">
        <title>OnivRS2 (Oryza nivara Reference Sequence Version 2).</title>
        <authorList>
            <person name="Zhang J."/>
            <person name="Kudrna D."/>
            <person name="Lee S."/>
            <person name="Talag J."/>
            <person name="Rajasekar S."/>
            <person name="Welchert J."/>
            <person name="Hsing Y.-I."/>
            <person name="Wing R.A."/>
        </authorList>
    </citation>
    <scope>NUCLEOTIDE SEQUENCE [LARGE SCALE GENOMIC DNA]</scope>
    <source>
        <strain evidence="3">SL10</strain>
    </source>
</reference>
<accession>A0A0E0I4V2</accession>
<dbReference type="Gramene" id="ONIVA07G24030.1">
    <property type="protein sequence ID" value="ONIVA07G24030.1"/>
    <property type="gene ID" value="ONIVA07G24030"/>
</dbReference>
<reference evidence="3" key="1">
    <citation type="submission" date="2015-04" db="UniProtKB">
        <authorList>
            <consortium name="EnsemblPlants"/>
        </authorList>
    </citation>
    <scope>IDENTIFICATION</scope>
    <source>
        <strain evidence="3">SL10</strain>
    </source>
</reference>
<dbReference type="EnsemblPlants" id="ONIVA07G24030.1">
    <property type="protein sequence ID" value="ONIVA07G24030.1"/>
    <property type="gene ID" value="ONIVA07G24030"/>
</dbReference>
<protein>
    <recommendedName>
        <fullName evidence="2">DUF6598 domain-containing protein</fullName>
    </recommendedName>
</protein>
<dbReference type="Pfam" id="PF20241">
    <property type="entry name" value="DUF6598"/>
    <property type="match status" value="2"/>
</dbReference>
<feature type="region of interest" description="Disordered" evidence="1">
    <location>
        <begin position="137"/>
        <end position="159"/>
    </location>
</feature>
<dbReference type="OMA" id="PANIQIC"/>
<evidence type="ECO:0000313" key="4">
    <source>
        <dbReference type="Proteomes" id="UP000006591"/>
    </source>
</evidence>